<feature type="domain" description="T6SS Phospholipase effector Tle1-like catalytic" evidence="2">
    <location>
        <begin position="2"/>
        <end position="254"/>
    </location>
</feature>
<dbReference type="InterPro" id="IPR018712">
    <property type="entry name" value="Tle1-like_cat"/>
</dbReference>
<evidence type="ECO:0000256" key="1">
    <source>
        <dbReference type="SAM" id="MobiDB-lite"/>
    </source>
</evidence>
<name>A0ABR7R9E2_9PROT</name>
<dbReference type="SUPFAM" id="SSF53474">
    <property type="entry name" value="alpha/beta-Hydrolases"/>
    <property type="match status" value="1"/>
</dbReference>
<dbReference type="Pfam" id="PF09994">
    <property type="entry name" value="T6SS_Tle1-like_cat"/>
    <property type="match status" value="1"/>
</dbReference>
<dbReference type="EMBL" id="JACTUZ010000071">
    <property type="protein sequence ID" value="MBC9178319.1"/>
    <property type="molecule type" value="Genomic_DNA"/>
</dbReference>
<gene>
    <name evidence="3" type="ORF">IBL25_15335</name>
</gene>
<evidence type="ECO:0000259" key="2">
    <source>
        <dbReference type="Pfam" id="PF09994"/>
    </source>
</evidence>
<sequence>MKRLIVCFDGTWNSADSRRAETNVARLARAVRATSGDAPQLTLYLRGVGSTGIALQKLLGGATGEGVDDNIRSGYMFLAQNYVPGDKIFLFGFSRGAFTARSLAGFMAACGLLMRQKLGDLSAAWDYYRHEVHRSPEDFCRRHHSQCHQDIQVAFLGVWDTVGALGIPGTVLNELTAKDYEFHDTTPSHIVRIGRHALAVDEHRDEFEPTLWTGAAPEDCDISQVWFAGAHSDVGGGYQNRLLADIPLRWMAREAEAAGLKLDWEMLPRQEDPLAPQHESRLNWSRKDRLTPTIRQVRNMEPEVTVLERLYRPMDKDGRPLETINESLHPSLTQRFGRRVTLLANDADSKGEKTEYRPKNLQPFFPR</sequence>
<proteinExistence type="predicted"/>
<feature type="region of interest" description="Disordered" evidence="1">
    <location>
        <begin position="345"/>
        <end position="367"/>
    </location>
</feature>
<dbReference type="RefSeq" id="WP_187779419.1">
    <property type="nucleotide sequence ID" value="NZ_JACTUZ010000071.1"/>
</dbReference>
<dbReference type="InterPro" id="IPR029058">
    <property type="entry name" value="AB_hydrolase_fold"/>
</dbReference>
<keyword evidence="4" id="KW-1185">Reference proteome</keyword>
<organism evidence="3 4">
    <name type="scientific">Pseudoroseomonas ludipueritiae</name>
    <dbReference type="NCBI Taxonomy" id="198093"/>
    <lineage>
        <taxon>Bacteria</taxon>
        <taxon>Pseudomonadati</taxon>
        <taxon>Pseudomonadota</taxon>
        <taxon>Alphaproteobacteria</taxon>
        <taxon>Acetobacterales</taxon>
        <taxon>Acetobacteraceae</taxon>
        <taxon>Pseudoroseomonas</taxon>
    </lineage>
</organism>
<protein>
    <submittedName>
        <fullName evidence="3">DUF2235 domain-containing protein</fullName>
    </submittedName>
</protein>
<reference evidence="3 4" key="1">
    <citation type="journal article" date="2009" name="Int. J. Syst. Evol. Microbiol.">
        <title>Transfer of Teichococcus ludipueritiae and Muricoccus roseus to the genus Roseomonas, as Roseomonas ludipueritiae comb. nov. and Roseomonas rosea comb. nov., respectively, and emended description of the genus Roseomonas.</title>
        <authorList>
            <person name="Sanchez-Porro C."/>
            <person name="Gallego V."/>
            <person name="Busse H.J."/>
            <person name="Kampfer P."/>
            <person name="Ventosa A."/>
        </authorList>
    </citation>
    <scope>NUCLEOTIDE SEQUENCE [LARGE SCALE GENOMIC DNA]</scope>
    <source>
        <strain evidence="3 4">DSM 14915</strain>
    </source>
</reference>
<comment type="caution">
    <text evidence="3">The sequence shown here is derived from an EMBL/GenBank/DDBJ whole genome shotgun (WGS) entry which is preliminary data.</text>
</comment>
<accession>A0ABR7R9E2</accession>
<evidence type="ECO:0000313" key="3">
    <source>
        <dbReference type="EMBL" id="MBC9178319.1"/>
    </source>
</evidence>
<feature type="compositionally biased region" description="Basic and acidic residues" evidence="1">
    <location>
        <begin position="347"/>
        <end position="358"/>
    </location>
</feature>
<evidence type="ECO:0000313" key="4">
    <source>
        <dbReference type="Proteomes" id="UP000603940"/>
    </source>
</evidence>
<dbReference type="Proteomes" id="UP000603940">
    <property type="component" value="Unassembled WGS sequence"/>
</dbReference>
<dbReference type="PANTHER" id="PTHR33840">
    <property type="match status" value="1"/>
</dbReference>
<dbReference type="PANTHER" id="PTHR33840:SF1">
    <property type="entry name" value="TLE1 PHOSPHOLIPASE DOMAIN-CONTAINING PROTEIN"/>
    <property type="match status" value="1"/>
</dbReference>